<sequence length="22" mass="2726">MIKDNTIFRVINLKYELIIFLE</sequence>
<name>A0A0U1MWT7_STAAU</name>
<dbReference type="EMBL" id="CVOQ01000067">
    <property type="protein sequence ID" value="CRI23441.1"/>
    <property type="molecule type" value="Genomic_DNA"/>
</dbReference>
<protein>
    <submittedName>
        <fullName evidence="1">Uncharacterized protein</fullName>
    </submittedName>
</protein>
<evidence type="ECO:0000313" key="2">
    <source>
        <dbReference type="Proteomes" id="UP000039437"/>
    </source>
</evidence>
<evidence type="ECO:0000313" key="1">
    <source>
        <dbReference type="EMBL" id="CRI23441.1"/>
    </source>
</evidence>
<dbReference type="AlphaFoldDB" id="A0A0U1MWT7"/>
<gene>
    <name evidence="1" type="ORF">BN1321_80099</name>
</gene>
<dbReference type="Proteomes" id="UP000039437">
    <property type="component" value="Unassembled WGS sequence"/>
</dbReference>
<accession>A0A0U1MWT7</accession>
<reference evidence="1 2" key="1">
    <citation type="submission" date="2015-04" db="EMBL/GenBank/DDBJ databases">
        <authorList>
            <person name="Syromyatnikov M.Y."/>
            <person name="Popov V.N."/>
        </authorList>
    </citation>
    <scope>NUCLEOTIDE SEQUENCE [LARGE SCALE GENOMIC DNA]</scope>
    <source>
        <strain evidence="1 2">AH1</strain>
    </source>
</reference>
<organism evidence="1 2">
    <name type="scientific">Staphylococcus aureus</name>
    <dbReference type="NCBI Taxonomy" id="1280"/>
    <lineage>
        <taxon>Bacteria</taxon>
        <taxon>Bacillati</taxon>
        <taxon>Bacillota</taxon>
        <taxon>Bacilli</taxon>
        <taxon>Bacillales</taxon>
        <taxon>Staphylococcaceae</taxon>
        <taxon>Staphylococcus</taxon>
    </lineage>
</organism>
<proteinExistence type="predicted"/>